<dbReference type="GO" id="GO:0018826">
    <property type="term" value="F:methionine gamma-lyase activity"/>
    <property type="evidence" value="ECO:0007669"/>
    <property type="project" value="UniProtKB-EC"/>
</dbReference>
<evidence type="ECO:0000256" key="8">
    <source>
        <dbReference type="ARBA" id="ARBA00047175"/>
    </source>
</evidence>
<evidence type="ECO:0000313" key="15">
    <source>
        <dbReference type="Proteomes" id="UP000242699"/>
    </source>
</evidence>
<dbReference type="SUPFAM" id="SSF53383">
    <property type="entry name" value="PLP-dependent transferases"/>
    <property type="match status" value="1"/>
</dbReference>
<organism evidence="14 15">
    <name type="scientific">Sulfobacillus benefaciens</name>
    <dbReference type="NCBI Taxonomy" id="453960"/>
    <lineage>
        <taxon>Bacteria</taxon>
        <taxon>Bacillati</taxon>
        <taxon>Bacillota</taxon>
        <taxon>Clostridia</taxon>
        <taxon>Eubacteriales</taxon>
        <taxon>Clostridiales Family XVII. Incertae Sedis</taxon>
        <taxon>Sulfobacillus</taxon>
    </lineage>
</organism>
<dbReference type="GO" id="GO:0030170">
    <property type="term" value="F:pyridoxal phosphate binding"/>
    <property type="evidence" value="ECO:0007669"/>
    <property type="project" value="InterPro"/>
</dbReference>
<evidence type="ECO:0000256" key="9">
    <source>
        <dbReference type="ARBA" id="ARBA00047199"/>
    </source>
</evidence>
<evidence type="ECO:0000256" key="10">
    <source>
        <dbReference type="ARBA" id="ARBA00048780"/>
    </source>
</evidence>
<accession>A0A2T2XAC8</accession>
<evidence type="ECO:0000256" key="5">
    <source>
        <dbReference type="ARBA" id="ARBA00022898"/>
    </source>
</evidence>
<dbReference type="Pfam" id="PF01053">
    <property type="entry name" value="Cys_Met_Meta_PP"/>
    <property type="match status" value="1"/>
</dbReference>
<sequence>MSAHEFPNWHLESLTAHSGVGYDPVYGAVSTPVYQTVTYQHPGSELGPYDYSRTENPTRHATQEAINRLEKGAGTLLYSSGMAALTVLVQTLQQGDHVLITEDAYGGTYRIMVDLFSKFGVSSSMVNTRDLNQVEDHLGPRTRLVIVETPSNPLLRISPLAELAELVHAHHAELAVDNTFMTAVRQRPLEMGADYSVYSATKYLAGHNDVLAGAIVCKAPEQYRRLNDLTNATGSVPGPWDAWLLLRGLKTLAIRMDRQENNARALAQFLSTHDRVRSVYYPELAEPSVKAVHMEQASGYGAMLSFLLKDPDTHIALMDRLKVILPAVSLGGVESLITHPYNETHRELPEPMRRKLGIIPGLMRLSVGIEHIDDLLNDLSDGLRD</sequence>
<evidence type="ECO:0000256" key="11">
    <source>
        <dbReference type="ARBA" id="ARBA00052699"/>
    </source>
</evidence>
<feature type="modified residue" description="N6-(pyridoxal phosphate)lysine" evidence="12">
    <location>
        <position position="202"/>
    </location>
</feature>
<dbReference type="InterPro" id="IPR000277">
    <property type="entry name" value="Cys/Met-Metab_PyrdxlP-dep_enz"/>
</dbReference>
<dbReference type="InterPro" id="IPR054542">
    <property type="entry name" value="Cys_met_metab_PP"/>
</dbReference>
<dbReference type="EC" id="4.4.1.13" evidence="3"/>
<comment type="catalytic activity">
    <reaction evidence="10">
        <text>L-homocysteine + H2O = 2-oxobutanoate + hydrogen sulfide + NH4(+) + H(+)</text>
        <dbReference type="Rhea" id="RHEA:14501"/>
        <dbReference type="ChEBI" id="CHEBI:15377"/>
        <dbReference type="ChEBI" id="CHEBI:15378"/>
        <dbReference type="ChEBI" id="CHEBI:16763"/>
        <dbReference type="ChEBI" id="CHEBI:28938"/>
        <dbReference type="ChEBI" id="CHEBI:29919"/>
        <dbReference type="ChEBI" id="CHEBI:58199"/>
        <dbReference type="EC" id="4.4.1.2"/>
    </reaction>
    <physiologicalReaction direction="left-to-right" evidence="10">
        <dbReference type="Rhea" id="RHEA:14502"/>
    </physiologicalReaction>
</comment>
<evidence type="ECO:0000256" key="7">
    <source>
        <dbReference type="ARBA" id="ARBA00023239"/>
    </source>
</evidence>
<proteinExistence type="inferred from homology"/>
<evidence type="ECO:0000256" key="12">
    <source>
        <dbReference type="PIRSR" id="PIRSR001434-2"/>
    </source>
</evidence>
<dbReference type="EC" id="4.4.1.2" evidence="8"/>
<dbReference type="PROSITE" id="PS00868">
    <property type="entry name" value="CYS_MET_METAB_PP"/>
    <property type="match status" value="1"/>
</dbReference>
<dbReference type="EMBL" id="PXYT01000002">
    <property type="protein sequence ID" value="PSR31473.1"/>
    <property type="molecule type" value="Genomic_DNA"/>
</dbReference>
<dbReference type="InterPro" id="IPR015424">
    <property type="entry name" value="PyrdxlP-dep_Trfase"/>
</dbReference>
<comment type="catalytic activity">
    <reaction evidence="11">
        <text>L-methionine + H2O = methanethiol + 2-oxobutanoate + NH4(+)</text>
        <dbReference type="Rhea" id="RHEA:23800"/>
        <dbReference type="ChEBI" id="CHEBI:15377"/>
        <dbReference type="ChEBI" id="CHEBI:16007"/>
        <dbReference type="ChEBI" id="CHEBI:16763"/>
        <dbReference type="ChEBI" id="CHEBI:28938"/>
        <dbReference type="ChEBI" id="CHEBI:57844"/>
        <dbReference type="EC" id="4.4.1.11"/>
    </reaction>
    <physiologicalReaction direction="left-to-right" evidence="11">
        <dbReference type="Rhea" id="RHEA:23801"/>
    </physiologicalReaction>
</comment>
<comment type="similarity">
    <text evidence="2 13">Belongs to the trans-sulfuration enzymes family.</text>
</comment>
<keyword evidence="5 12" id="KW-0663">Pyridoxal phosphate</keyword>
<evidence type="ECO:0000256" key="2">
    <source>
        <dbReference type="ARBA" id="ARBA00009077"/>
    </source>
</evidence>
<dbReference type="Proteomes" id="UP000242699">
    <property type="component" value="Unassembled WGS sequence"/>
</dbReference>
<dbReference type="GO" id="GO:0009086">
    <property type="term" value="P:methionine biosynthetic process"/>
    <property type="evidence" value="ECO:0007669"/>
    <property type="project" value="UniProtKB-KW"/>
</dbReference>
<dbReference type="Gene3D" id="3.40.640.10">
    <property type="entry name" value="Type I PLP-dependent aspartate aminotransferase-like (Major domain)"/>
    <property type="match status" value="1"/>
</dbReference>
<keyword evidence="7" id="KW-0456">Lyase</keyword>
<evidence type="ECO:0000256" key="1">
    <source>
        <dbReference type="ARBA" id="ARBA00001933"/>
    </source>
</evidence>
<dbReference type="GO" id="GO:0047982">
    <property type="term" value="F:homocysteine desulfhydrase activity"/>
    <property type="evidence" value="ECO:0007669"/>
    <property type="project" value="UniProtKB-EC"/>
</dbReference>
<evidence type="ECO:0000256" key="3">
    <source>
        <dbReference type="ARBA" id="ARBA00012224"/>
    </source>
</evidence>
<dbReference type="Gene3D" id="3.90.1150.10">
    <property type="entry name" value="Aspartate Aminotransferase, domain 1"/>
    <property type="match status" value="1"/>
</dbReference>
<evidence type="ECO:0000256" key="13">
    <source>
        <dbReference type="RuleBase" id="RU362118"/>
    </source>
</evidence>
<dbReference type="AlphaFoldDB" id="A0A2T2XAC8"/>
<dbReference type="PANTHER" id="PTHR11808:SF50">
    <property type="entry name" value="CYSTATHIONINE BETA-LYASE"/>
    <property type="match status" value="1"/>
</dbReference>
<keyword evidence="6" id="KW-0486">Methionine biosynthesis</keyword>
<evidence type="ECO:0000256" key="6">
    <source>
        <dbReference type="ARBA" id="ARBA00023167"/>
    </source>
</evidence>
<dbReference type="FunFam" id="3.40.640.10:FF:000046">
    <property type="entry name" value="Cystathionine gamma-lyase"/>
    <property type="match status" value="1"/>
</dbReference>
<dbReference type="PIRSF" id="PIRSF001434">
    <property type="entry name" value="CGS"/>
    <property type="match status" value="1"/>
</dbReference>
<protein>
    <recommendedName>
        <fullName evidence="9">Homocysteine desulfhydrase</fullName>
        <ecNumber evidence="3">4.4.1.13</ecNumber>
        <ecNumber evidence="8">4.4.1.2</ecNumber>
    </recommendedName>
</protein>
<evidence type="ECO:0000313" key="14">
    <source>
        <dbReference type="EMBL" id="PSR31473.1"/>
    </source>
</evidence>
<dbReference type="GO" id="GO:0005737">
    <property type="term" value="C:cytoplasm"/>
    <property type="evidence" value="ECO:0007669"/>
    <property type="project" value="TreeGrafter"/>
</dbReference>
<evidence type="ECO:0000256" key="4">
    <source>
        <dbReference type="ARBA" id="ARBA00022605"/>
    </source>
</evidence>
<gene>
    <name evidence="14" type="ORF">C7B43_01895</name>
</gene>
<dbReference type="GO" id="GO:0047804">
    <property type="term" value="F:cysteine-S-conjugate beta-lyase activity"/>
    <property type="evidence" value="ECO:0007669"/>
    <property type="project" value="UniProtKB-EC"/>
</dbReference>
<reference evidence="14 15" key="1">
    <citation type="journal article" date="2014" name="BMC Genomics">
        <title>Comparison of environmental and isolate Sulfobacillus genomes reveals diverse carbon, sulfur, nitrogen, and hydrogen metabolisms.</title>
        <authorList>
            <person name="Justice N.B."/>
            <person name="Norman A."/>
            <person name="Brown C.T."/>
            <person name="Singh A."/>
            <person name="Thomas B.C."/>
            <person name="Banfield J.F."/>
        </authorList>
    </citation>
    <scope>NUCLEOTIDE SEQUENCE [LARGE SCALE GENOMIC DNA]</scope>
    <source>
        <strain evidence="14">AMDSBA1</strain>
    </source>
</reference>
<comment type="caution">
    <text evidence="14">The sequence shown here is derived from an EMBL/GenBank/DDBJ whole genome shotgun (WGS) entry which is preliminary data.</text>
</comment>
<dbReference type="InterPro" id="IPR015421">
    <property type="entry name" value="PyrdxlP-dep_Trfase_major"/>
</dbReference>
<name>A0A2T2XAC8_9FIRM</name>
<comment type="cofactor">
    <cofactor evidence="1 13">
        <name>pyridoxal 5'-phosphate</name>
        <dbReference type="ChEBI" id="CHEBI:597326"/>
    </cofactor>
</comment>
<dbReference type="CDD" id="cd00614">
    <property type="entry name" value="CGS_like"/>
    <property type="match status" value="1"/>
</dbReference>
<dbReference type="InterPro" id="IPR015422">
    <property type="entry name" value="PyrdxlP-dep_Trfase_small"/>
</dbReference>
<dbReference type="GO" id="GO:0019346">
    <property type="term" value="P:transsulfuration"/>
    <property type="evidence" value="ECO:0007669"/>
    <property type="project" value="InterPro"/>
</dbReference>
<dbReference type="PANTHER" id="PTHR11808">
    <property type="entry name" value="TRANS-SULFURATION ENZYME FAMILY MEMBER"/>
    <property type="match status" value="1"/>
</dbReference>
<keyword evidence="4" id="KW-0028">Amino-acid biosynthesis</keyword>